<accession>A0ACB8R2V7</accession>
<name>A0ACB8R2V7_9AGAM</name>
<gene>
    <name evidence="1" type="ORF">FA95DRAFT_1667922</name>
</gene>
<reference evidence="1" key="2">
    <citation type="journal article" date="2022" name="New Phytol.">
        <title>Evolutionary transition to the ectomycorrhizal habit in the genomes of a hyperdiverse lineage of mushroom-forming fungi.</title>
        <authorList>
            <person name="Looney B."/>
            <person name="Miyauchi S."/>
            <person name="Morin E."/>
            <person name="Drula E."/>
            <person name="Courty P.E."/>
            <person name="Kohler A."/>
            <person name="Kuo A."/>
            <person name="LaButti K."/>
            <person name="Pangilinan J."/>
            <person name="Lipzen A."/>
            <person name="Riley R."/>
            <person name="Andreopoulos W."/>
            <person name="He G."/>
            <person name="Johnson J."/>
            <person name="Nolan M."/>
            <person name="Tritt A."/>
            <person name="Barry K.W."/>
            <person name="Grigoriev I.V."/>
            <person name="Nagy L.G."/>
            <person name="Hibbett D."/>
            <person name="Henrissat B."/>
            <person name="Matheny P.B."/>
            <person name="Labbe J."/>
            <person name="Martin F.M."/>
        </authorList>
    </citation>
    <scope>NUCLEOTIDE SEQUENCE</scope>
    <source>
        <strain evidence="1">FP105234-sp</strain>
    </source>
</reference>
<organism evidence="1 2">
    <name type="scientific">Auriscalpium vulgare</name>
    <dbReference type="NCBI Taxonomy" id="40419"/>
    <lineage>
        <taxon>Eukaryota</taxon>
        <taxon>Fungi</taxon>
        <taxon>Dikarya</taxon>
        <taxon>Basidiomycota</taxon>
        <taxon>Agaricomycotina</taxon>
        <taxon>Agaricomycetes</taxon>
        <taxon>Russulales</taxon>
        <taxon>Auriscalpiaceae</taxon>
        <taxon>Auriscalpium</taxon>
    </lineage>
</organism>
<evidence type="ECO:0000313" key="1">
    <source>
        <dbReference type="EMBL" id="KAI0037956.1"/>
    </source>
</evidence>
<evidence type="ECO:0000313" key="2">
    <source>
        <dbReference type="Proteomes" id="UP000814033"/>
    </source>
</evidence>
<proteinExistence type="predicted"/>
<reference evidence="1" key="1">
    <citation type="submission" date="2021-02" db="EMBL/GenBank/DDBJ databases">
        <authorList>
            <consortium name="DOE Joint Genome Institute"/>
            <person name="Ahrendt S."/>
            <person name="Looney B.P."/>
            <person name="Miyauchi S."/>
            <person name="Morin E."/>
            <person name="Drula E."/>
            <person name="Courty P.E."/>
            <person name="Chicoki N."/>
            <person name="Fauchery L."/>
            <person name="Kohler A."/>
            <person name="Kuo A."/>
            <person name="Labutti K."/>
            <person name="Pangilinan J."/>
            <person name="Lipzen A."/>
            <person name="Riley R."/>
            <person name="Andreopoulos W."/>
            <person name="He G."/>
            <person name="Johnson J."/>
            <person name="Barry K.W."/>
            <person name="Grigoriev I.V."/>
            <person name="Nagy L."/>
            <person name="Hibbett D."/>
            <person name="Henrissat B."/>
            <person name="Matheny P.B."/>
            <person name="Labbe J."/>
            <person name="Martin F."/>
        </authorList>
    </citation>
    <scope>NUCLEOTIDE SEQUENCE</scope>
    <source>
        <strain evidence="1">FP105234-sp</strain>
    </source>
</reference>
<sequence length="593" mass="62024">MAKYTSTQPKWKGAGAEKARKDRSDKPFVVDSFADDNDDIDLVNDARARAREAVSTLFSLGSGSYSLPSEKARKDRSDKPFVVDSFADDNDDIDLVNDARARAREAALSDSMSNDQQVDGEPASRVTGQGALSTPARMARKPAARPANKRAQATSTGISAAQRTDSPASGATSSTLGQNAGSSSASTDLPTHPPVTTSPALPSSIYDAPSHVNVAAANTTAPPAAIANAVLPVSVNISASSQTEATTSASGAGGVGLAATSPAHVNSLTPVAPTHSAPSPPSTTGGVSPAATPLAHTTGAWPADIEVVLPTETQSHMSIKAQTARIKKVLKRAIQDALPRKLFFLNTFPQPQERTAFYRGVLVAAAEAEGDADVVSRLQSDKDYAAALAKIPEARTSNLRGKLKDAADGVVRGAYKIDEFPHERHVRILKWLLAEEDALYIFPGDAKESTYDDSLPYGHGAIIMVIRMAFFGPKAIAKFPPALFRGDDGVMRLPPVMVAACATAVEAGLRAFLLGPDAVQVDFSGAQFIHSYLNHIATLQDLKSEGLGAYNALLAILYTSVMGIEGNEASTTAVGTSNRRVNAARVAQALGSA</sequence>
<protein>
    <submittedName>
        <fullName evidence="1">Uncharacterized protein</fullName>
    </submittedName>
</protein>
<dbReference type="Proteomes" id="UP000814033">
    <property type="component" value="Unassembled WGS sequence"/>
</dbReference>
<comment type="caution">
    <text evidence="1">The sequence shown here is derived from an EMBL/GenBank/DDBJ whole genome shotgun (WGS) entry which is preliminary data.</text>
</comment>
<dbReference type="EMBL" id="MU276644">
    <property type="protein sequence ID" value="KAI0037956.1"/>
    <property type="molecule type" value="Genomic_DNA"/>
</dbReference>
<keyword evidence="2" id="KW-1185">Reference proteome</keyword>